<dbReference type="InterPro" id="IPR003819">
    <property type="entry name" value="TauD/TfdA-like"/>
</dbReference>
<accession>A0A2A5WQ21</accession>
<dbReference type="GO" id="GO:0016706">
    <property type="term" value="F:2-oxoglutarate-dependent dioxygenase activity"/>
    <property type="evidence" value="ECO:0007669"/>
    <property type="project" value="UniProtKB-ARBA"/>
</dbReference>
<protein>
    <recommendedName>
        <fullName evidence="6">TauD/TfdA-like domain-containing protein</fullName>
    </recommendedName>
</protein>
<dbReference type="GO" id="GO:0046872">
    <property type="term" value="F:metal ion binding"/>
    <property type="evidence" value="ECO:0007669"/>
    <property type="project" value="UniProtKB-KW"/>
</dbReference>
<proteinExistence type="inferred from homology"/>
<comment type="caution">
    <text evidence="7">The sequence shown here is derived from an EMBL/GenBank/DDBJ whole genome shotgun (WGS) entry which is preliminary data.</text>
</comment>
<name>A0A2A5WQ21_9GAMM</name>
<keyword evidence="2" id="KW-0479">Metal-binding</keyword>
<evidence type="ECO:0000256" key="1">
    <source>
        <dbReference type="ARBA" id="ARBA00005896"/>
    </source>
</evidence>
<evidence type="ECO:0000313" key="7">
    <source>
        <dbReference type="EMBL" id="PDH38368.1"/>
    </source>
</evidence>
<evidence type="ECO:0000256" key="3">
    <source>
        <dbReference type="ARBA" id="ARBA00022964"/>
    </source>
</evidence>
<evidence type="ECO:0000256" key="5">
    <source>
        <dbReference type="ARBA" id="ARBA00023004"/>
    </source>
</evidence>
<sequence length="405" mass="45272">MNIEQLEERLTKAFGQVGLEGPVAPSGAAIRIHGVDLSPPLRRDQAACLLDALAWFRIVSLPGQDLNERSLPHLERFANHFGAPVPHPSNFIRAGKPGQQDGATDGEIEIRPVEQRMAARVNAAFPGELMCLKHESPAVLVVSNVQTNPETPGRFSEKPPTVISGGTWHTDIEYEPIPLQVSMFLVHQMPVVKDNDAHWISLPDDDVAKTRYYEGSSEELMRKRIAMPVDGETAFVDTVAAWEALPDSEQKRLKKMQVRRRLNTGDRGWLAPIVRTHPRSGLTGLHSPIWASRPRVRPPVVVEGMTEAASQSVLDEVEAHVLSPEFRYDHFHTPGDVTIWDNTLTLHNSPPMKTRIRSVDDARLLYRISCKGPDREKLPRDDDPDWLTEHVSAVYSTPDEILSAR</sequence>
<keyword evidence="4" id="KW-0560">Oxidoreductase</keyword>
<evidence type="ECO:0000256" key="4">
    <source>
        <dbReference type="ARBA" id="ARBA00023002"/>
    </source>
</evidence>
<dbReference type="EMBL" id="NTKD01000037">
    <property type="protein sequence ID" value="PDH38368.1"/>
    <property type="molecule type" value="Genomic_DNA"/>
</dbReference>
<dbReference type="Pfam" id="PF02668">
    <property type="entry name" value="TauD"/>
    <property type="match status" value="1"/>
</dbReference>
<dbReference type="AlphaFoldDB" id="A0A2A5WQ21"/>
<dbReference type="SUPFAM" id="SSF51197">
    <property type="entry name" value="Clavaminate synthase-like"/>
    <property type="match status" value="1"/>
</dbReference>
<dbReference type="PANTHER" id="PTHR43779">
    <property type="entry name" value="DIOXYGENASE RV0097-RELATED"/>
    <property type="match status" value="1"/>
</dbReference>
<dbReference type="Gene3D" id="3.60.130.10">
    <property type="entry name" value="Clavaminate synthase-like"/>
    <property type="match status" value="1"/>
</dbReference>
<feature type="domain" description="TauD/TfdA-like" evidence="6">
    <location>
        <begin position="226"/>
        <end position="349"/>
    </location>
</feature>
<dbReference type="PANTHER" id="PTHR43779:SF3">
    <property type="entry name" value="(3R)-3-[(CARBOXYMETHYL)AMINO]FATTY ACID OXYGENASE_DECARBOXYLASE"/>
    <property type="match status" value="1"/>
</dbReference>
<dbReference type="InterPro" id="IPR042098">
    <property type="entry name" value="TauD-like_sf"/>
</dbReference>
<comment type="similarity">
    <text evidence="1">Belongs to the TfdA dioxygenase family.</text>
</comment>
<gene>
    <name evidence="7" type="ORF">CNE99_07040</name>
</gene>
<evidence type="ECO:0000256" key="2">
    <source>
        <dbReference type="ARBA" id="ARBA00022723"/>
    </source>
</evidence>
<evidence type="ECO:0000259" key="6">
    <source>
        <dbReference type="Pfam" id="PF02668"/>
    </source>
</evidence>
<keyword evidence="3" id="KW-0223">Dioxygenase</keyword>
<keyword evidence="5" id="KW-0408">Iron</keyword>
<reference evidence="7 8" key="1">
    <citation type="submission" date="2017-08" db="EMBL/GenBank/DDBJ databases">
        <title>Fine stratification of microbial communities through a metagenomic profile of the photic zone.</title>
        <authorList>
            <person name="Haro-Moreno J.M."/>
            <person name="Lopez-Perez M."/>
            <person name="De La Torre J."/>
            <person name="Picazo A."/>
            <person name="Camacho A."/>
            <person name="Rodriguez-Valera F."/>
        </authorList>
    </citation>
    <scope>NUCLEOTIDE SEQUENCE [LARGE SCALE GENOMIC DNA]</scope>
    <source>
        <strain evidence="7">MED-G24</strain>
    </source>
</reference>
<organism evidence="7 8">
    <name type="scientific">OM182 bacterium MED-G24</name>
    <dbReference type="NCBI Taxonomy" id="1986255"/>
    <lineage>
        <taxon>Bacteria</taxon>
        <taxon>Pseudomonadati</taxon>
        <taxon>Pseudomonadota</taxon>
        <taxon>Gammaproteobacteria</taxon>
        <taxon>OMG group</taxon>
        <taxon>OM182 clade</taxon>
    </lineage>
</organism>
<dbReference type="InterPro" id="IPR051178">
    <property type="entry name" value="TfdA_dioxygenase"/>
</dbReference>
<evidence type="ECO:0000313" key="8">
    <source>
        <dbReference type="Proteomes" id="UP000219327"/>
    </source>
</evidence>
<dbReference type="Proteomes" id="UP000219327">
    <property type="component" value="Unassembled WGS sequence"/>
</dbReference>